<comment type="caution">
    <text evidence="7">The sequence shown here is derived from an EMBL/GenBank/DDBJ whole genome shotgun (WGS) entry which is preliminary data.</text>
</comment>
<dbReference type="GO" id="GO:0006772">
    <property type="term" value="P:thiamine metabolic process"/>
    <property type="evidence" value="ECO:0007669"/>
    <property type="project" value="UniProtKB-UniRule"/>
</dbReference>
<feature type="domain" description="Thiamin pyrophosphokinase thiamin-binding" evidence="6">
    <location>
        <begin position="149"/>
        <end position="214"/>
    </location>
</feature>
<dbReference type="SMART" id="SM00983">
    <property type="entry name" value="TPK_B1_binding"/>
    <property type="match status" value="1"/>
</dbReference>
<keyword evidence="4" id="KW-0067">ATP-binding</keyword>
<reference evidence="7" key="1">
    <citation type="submission" date="2020-10" db="EMBL/GenBank/DDBJ databases">
        <authorList>
            <person name="Gilroy R."/>
        </authorList>
    </citation>
    <scope>NUCLEOTIDE SEQUENCE</scope>
    <source>
        <strain evidence="7">1370</strain>
    </source>
</reference>
<dbReference type="GO" id="GO:0005524">
    <property type="term" value="F:ATP binding"/>
    <property type="evidence" value="ECO:0007669"/>
    <property type="project" value="UniProtKB-KW"/>
</dbReference>
<dbReference type="GO" id="GO:0016301">
    <property type="term" value="F:kinase activity"/>
    <property type="evidence" value="ECO:0007669"/>
    <property type="project" value="UniProtKB-KW"/>
</dbReference>
<dbReference type="InterPro" id="IPR036759">
    <property type="entry name" value="TPK_catalytic_sf"/>
</dbReference>
<dbReference type="Proteomes" id="UP000823960">
    <property type="component" value="Unassembled WGS sequence"/>
</dbReference>
<dbReference type="AlphaFoldDB" id="A0A9D1T4D3"/>
<dbReference type="PANTHER" id="PTHR41299">
    <property type="entry name" value="THIAMINE PYROPHOSPHOKINASE"/>
    <property type="match status" value="1"/>
</dbReference>
<dbReference type="NCBIfam" id="TIGR01378">
    <property type="entry name" value="thi_PPkinase"/>
    <property type="match status" value="1"/>
</dbReference>
<evidence type="ECO:0000256" key="3">
    <source>
        <dbReference type="ARBA" id="ARBA00022777"/>
    </source>
</evidence>
<dbReference type="Pfam" id="PF04265">
    <property type="entry name" value="TPK_B1_binding"/>
    <property type="match status" value="1"/>
</dbReference>
<protein>
    <recommendedName>
        <fullName evidence="5">Thiamine diphosphokinase</fullName>
        <ecNumber evidence="5">2.7.6.2</ecNumber>
    </recommendedName>
</protein>
<dbReference type="InterPro" id="IPR007371">
    <property type="entry name" value="TPK_catalytic"/>
</dbReference>
<proteinExistence type="predicted"/>
<dbReference type="GO" id="GO:0009229">
    <property type="term" value="P:thiamine diphosphate biosynthetic process"/>
    <property type="evidence" value="ECO:0007669"/>
    <property type="project" value="InterPro"/>
</dbReference>
<dbReference type="CDD" id="cd07995">
    <property type="entry name" value="TPK"/>
    <property type="match status" value="1"/>
</dbReference>
<reference evidence="7" key="2">
    <citation type="journal article" date="2021" name="PeerJ">
        <title>Extensive microbial diversity within the chicken gut microbiome revealed by metagenomics and culture.</title>
        <authorList>
            <person name="Gilroy R."/>
            <person name="Ravi A."/>
            <person name="Getino M."/>
            <person name="Pursley I."/>
            <person name="Horton D.L."/>
            <person name="Alikhan N.F."/>
            <person name="Baker D."/>
            <person name="Gharbi K."/>
            <person name="Hall N."/>
            <person name="Watson M."/>
            <person name="Adriaenssens E.M."/>
            <person name="Foster-Nyarko E."/>
            <person name="Jarju S."/>
            <person name="Secka A."/>
            <person name="Antonio M."/>
            <person name="Oren A."/>
            <person name="Chaudhuri R.R."/>
            <person name="La Ragione R."/>
            <person name="Hildebrand F."/>
            <person name="Pallen M.J."/>
        </authorList>
    </citation>
    <scope>NUCLEOTIDE SEQUENCE</scope>
    <source>
        <strain evidence="7">1370</strain>
    </source>
</reference>
<evidence type="ECO:0000259" key="6">
    <source>
        <dbReference type="SMART" id="SM00983"/>
    </source>
</evidence>
<name>A0A9D1T4D3_9FIRM</name>
<evidence type="ECO:0000256" key="1">
    <source>
        <dbReference type="ARBA" id="ARBA00022679"/>
    </source>
</evidence>
<dbReference type="Pfam" id="PF04263">
    <property type="entry name" value="TPK_catalytic"/>
    <property type="match status" value="1"/>
</dbReference>
<dbReference type="InterPro" id="IPR007373">
    <property type="entry name" value="Thiamin_PyroPKinase_B1-bd"/>
</dbReference>
<gene>
    <name evidence="7" type="ORF">IAD28_00980</name>
</gene>
<dbReference type="InterPro" id="IPR053149">
    <property type="entry name" value="TPK"/>
</dbReference>
<evidence type="ECO:0000256" key="4">
    <source>
        <dbReference type="ARBA" id="ARBA00022840"/>
    </source>
</evidence>
<keyword evidence="1 7" id="KW-0808">Transferase</keyword>
<keyword evidence="3" id="KW-0418">Kinase</keyword>
<dbReference type="PANTHER" id="PTHR41299:SF1">
    <property type="entry name" value="THIAMINE PYROPHOSPHOKINASE"/>
    <property type="match status" value="1"/>
</dbReference>
<keyword evidence="2" id="KW-0547">Nucleotide-binding</keyword>
<evidence type="ECO:0000256" key="2">
    <source>
        <dbReference type="ARBA" id="ARBA00022741"/>
    </source>
</evidence>
<organism evidence="7 8">
    <name type="scientific">Candidatus Faeciplasma avium</name>
    <dbReference type="NCBI Taxonomy" id="2840798"/>
    <lineage>
        <taxon>Bacteria</taxon>
        <taxon>Bacillati</taxon>
        <taxon>Bacillota</taxon>
        <taxon>Clostridia</taxon>
        <taxon>Eubacteriales</taxon>
        <taxon>Oscillospiraceae</taxon>
        <taxon>Oscillospiraceae incertae sedis</taxon>
        <taxon>Candidatus Faeciplasma</taxon>
    </lineage>
</organism>
<dbReference type="SUPFAM" id="SSF63999">
    <property type="entry name" value="Thiamin pyrophosphokinase, catalytic domain"/>
    <property type="match status" value="1"/>
</dbReference>
<dbReference type="GO" id="GO:0004788">
    <property type="term" value="F:thiamine diphosphokinase activity"/>
    <property type="evidence" value="ECO:0007669"/>
    <property type="project" value="UniProtKB-UniRule"/>
</dbReference>
<evidence type="ECO:0000313" key="7">
    <source>
        <dbReference type="EMBL" id="HIV10258.1"/>
    </source>
</evidence>
<accession>A0A9D1T4D3</accession>
<evidence type="ECO:0000256" key="5">
    <source>
        <dbReference type="NCBIfam" id="TIGR01378"/>
    </source>
</evidence>
<evidence type="ECO:0000313" key="8">
    <source>
        <dbReference type="Proteomes" id="UP000823960"/>
    </source>
</evidence>
<dbReference type="Gene3D" id="3.40.50.10240">
    <property type="entry name" value="Thiamin pyrophosphokinase, catalytic domain"/>
    <property type="match status" value="1"/>
</dbReference>
<sequence length="222" mass="24168">MKSDSTNDKAAREYSRCVIVGAAPIKNPAFALSGLKEGDYFIYCDGGLSHEDILKRPPDLIVGDFDSHPAPENSLCEMIRLPCEKDDTDTVFAVKEGIRRGFKEFLLLGAAGARLDHTLANISVLLMLDRLGLHGVIIDDYSELEIVSGQAEIPDSFGYFSVLSLFGDAEGVTETGSKYTVRNGRISCDYQYGVSNEVLPGSTAKVLVTSGSLLLIKVFRQH</sequence>
<dbReference type="EMBL" id="DVOL01000012">
    <property type="protein sequence ID" value="HIV10258.1"/>
    <property type="molecule type" value="Genomic_DNA"/>
</dbReference>
<dbReference type="InterPro" id="IPR006282">
    <property type="entry name" value="Thi_PPkinase"/>
</dbReference>
<dbReference type="EC" id="2.7.6.2" evidence="5"/>
<dbReference type="GO" id="GO:0030975">
    <property type="term" value="F:thiamine binding"/>
    <property type="evidence" value="ECO:0007669"/>
    <property type="project" value="InterPro"/>
</dbReference>